<feature type="transmembrane region" description="Helical" evidence="9">
    <location>
        <begin position="350"/>
        <end position="369"/>
    </location>
</feature>
<evidence type="ECO:0000256" key="2">
    <source>
        <dbReference type="ARBA" id="ARBA00010992"/>
    </source>
</evidence>
<keyword evidence="6 9" id="KW-0472">Membrane</keyword>
<keyword evidence="12" id="KW-1185">Reference proteome</keyword>
<dbReference type="OrthoDB" id="5399138at2759"/>
<feature type="domain" description="Major facilitator superfamily (MFS) profile" evidence="10">
    <location>
        <begin position="45"/>
        <end position="471"/>
    </location>
</feature>
<evidence type="ECO:0000256" key="8">
    <source>
        <dbReference type="SAM" id="MobiDB-lite"/>
    </source>
</evidence>
<feature type="transmembrane region" description="Helical" evidence="9">
    <location>
        <begin position="41"/>
        <end position="63"/>
    </location>
</feature>
<dbReference type="STRING" id="92696.A0A4R0R164"/>
<dbReference type="InterPro" id="IPR003663">
    <property type="entry name" value="Sugar/inositol_transpt"/>
</dbReference>
<comment type="similarity">
    <text evidence="2">Belongs to the major facilitator superfamily. Sugar transporter (TC 2.A.1.1) family.</text>
</comment>
<feature type="transmembrane region" description="Helical" evidence="9">
    <location>
        <begin position="427"/>
        <end position="443"/>
    </location>
</feature>
<dbReference type="InterPro" id="IPR050360">
    <property type="entry name" value="MFS_Sugar_Transporters"/>
</dbReference>
<comment type="subcellular location">
    <subcellularLocation>
        <location evidence="1">Membrane</location>
        <topology evidence="1">Multi-pass membrane protein</topology>
    </subcellularLocation>
</comment>
<dbReference type="PANTHER" id="PTHR48022">
    <property type="entry name" value="PLASTIDIC GLUCOSE TRANSPORTER 4"/>
    <property type="match status" value="1"/>
</dbReference>
<name>A0A4R0R164_9APHY</name>
<evidence type="ECO:0000256" key="5">
    <source>
        <dbReference type="ARBA" id="ARBA00022989"/>
    </source>
</evidence>
<organism evidence="11 12">
    <name type="scientific">Steccherinum ochraceum</name>
    <dbReference type="NCBI Taxonomy" id="92696"/>
    <lineage>
        <taxon>Eukaryota</taxon>
        <taxon>Fungi</taxon>
        <taxon>Dikarya</taxon>
        <taxon>Basidiomycota</taxon>
        <taxon>Agaricomycotina</taxon>
        <taxon>Agaricomycetes</taxon>
        <taxon>Polyporales</taxon>
        <taxon>Steccherinaceae</taxon>
        <taxon>Steccherinum</taxon>
    </lineage>
</organism>
<evidence type="ECO:0000256" key="1">
    <source>
        <dbReference type="ARBA" id="ARBA00004141"/>
    </source>
</evidence>
<dbReference type="Gene3D" id="1.20.1250.20">
    <property type="entry name" value="MFS general substrate transporter like domains"/>
    <property type="match status" value="1"/>
</dbReference>
<dbReference type="GO" id="GO:0016020">
    <property type="term" value="C:membrane"/>
    <property type="evidence" value="ECO:0007669"/>
    <property type="project" value="UniProtKB-SubCell"/>
</dbReference>
<feature type="transmembrane region" description="Helical" evidence="9">
    <location>
        <begin position="381"/>
        <end position="406"/>
    </location>
</feature>
<feature type="transmembrane region" description="Helical" evidence="9">
    <location>
        <begin position="144"/>
        <end position="166"/>
    </location>
</feature>
<dbReference type="InterPro" id="IPR005828">
    <property type="entry name" value="MFS_sugar_transport-like"/>
</dbReference>
<protein>
    <recommendedName>
        <fullName evidence="10">Major facilitator superfamily (MFS) profile domain-containing protein</fullName>
    </recommendedName>
</protein>
<gene>
    <name evidence="11" type="ORF">EIP91_009838</name>
</gene>
<dbReference type="Pfam" id="PF00083">
    <property type="entry name" value="Sugar_tr"/>
    <property type="match status" value="1"/>
</dbReference>
<evidence type="ECO:0000256" key="6">
    <source>
        <dbReference type="ARBA" id="ARBA00023136"/>
    </source>
</evidence>
<evidence type="ECO:0000256" key="9">
    <source>
        <dbReference type="SAM" id="Phobius"/>
    </source>
</evidence>
<feature type="region of interest" description="Disordered" evidence="8">
    <location>
        <begin position="1"/>
        <end position="22"/>
    </location>
</feature>
<evidence type="ECO:0000256" key="7">
    <source>
        <dbReference type="ARBA" id="ARBA00049119"/>
    </source>
</evidence>
<dbReference type="InterPro" id="IPR005829">
    <property type="entry name" value="Sugar_transporter_CS"/>
</dbReference>
<keyword evidence="5 9" id="KW-1133">Transmembrane helix</keyword>
<feature type="transmembrane region" description="Helical" evidence="9">
    <location>
        <begin position="449"/>
        <end position="466"/>
    </location>
</feature>
<keyword evidence="3" id="KW-0813">Transport</keyword>
<dbReference type="InterPro" id="IPR020846">
    <property type="entry name" value="MFS_dom"/>
</dbReference>
<sequence>MTASGQAEARSPTPTRKPLNGLQRPRCVLSSQNFHFIRIPTYVWCATFTAIGGFLFGFDTGSIGPMTTMGTFQSQFASDSTGTITPTVHGLIVSSILITASISSAISGPLSDRISRTYTISLGAVVFAVGSALVCSARKLAQLFVGRCIAGVGEGLFLSLVTVYAIEISPASVRGRMGSVLQLFITVGIACGYFVCYGTSRFASSLSWRFPAGMQAVVACILAIGAPLLPHSPRSLRHVGRAAEADASWSTLGVNTAFDEKKEENAEWETVPRESFWKDALQMWNKRVRGRTARSLLDEHAAGIWYRWRTLSGLPGQQASFIASGVTGLVNLACTIAAQFFSDTWSRRTSMISGGSIIATCMLVIGTLYATSASDTAAGRWAIIVLIYVFVVAYACTWAIVTRIIASEIQPTRTRAAATSFGQCMNWVVNWIIAFTTPLFLAHSSSGPYFTFGACTLLTTLVCVAFQPETRGASLEEVDKAFEVSPWKAALIRRGHRKRHNLEESLEDDGTLTQKQWKPALEAEGVVLPEMCYK</sequence>
<dbReference type="PRINTS" id="PR00171">
    <property type="entry name" value="SUGRTRNSPORT"/>
</dbReference>
<feature type="transmembrane region" description="Helical" evidence="9">
    <location>
        <begin position="178"/>
        <end position="198"/>
    </location>
</feature>
<proteinExistence type="inferred from homology"/>
<evidence type="ECO:0000256" key="4">
    <source>
        <dbReference type="ARBA" id="ARBA00022692"/>
    </source>
</evidence>
<dbReference type="Proteomes" id="UP000292702">
    <property type="component" value="Unassembled WGS sequence"/>
</dbReference>
<feature type="transmembrane region" description="Helical" evidence="9">
    <location>
        <begin position="118"/>
        <end position="137"/>
    </location>
</feature>
<dbReference type="SUPFAM" id="SSF103473">
    <property type="entry name" value="MFS general substrate transporter"/>
    <property type="match status" value="1"/>
</dbReference>
<dbReference type="PANTHER" id="PTHR48022:SF2">
    <property type="entry name" value="PLASTIDIC GLUCOSE TRANSPORTER 4"/>
    <property type="match status" value="1"/>
</dbReference>
<dbReference type="InterPro" id="IPR036259">
    <property type="entry name" value="MFS_trans_sf"/>
</dbReference>
<dbReference type="AlphaFoldDB" id="A0A4R0R164"/>
<dbReference type="PROSITE" id="PS50850">
    <property type="entry name" value="MFS"/>
    <property type="match status" value="1"/>
</dbReference>
<evidence type="ECO:0000259" key="10">
    <source>
        <dbReference type="PROSITE" id="PS50850"/>
    </source>
</evidence>
<dbReference type="GO" id="GO:0005351">
    <property type="term" value="F:carbohydrate:proton symporter activity"/>
    <property type="evidence" value="ECO:0007669"/>
    <property type="project" value="TreeGrafter"/>
</dbReference>
<reference evidence="11 12" key="1">
    <citation type="submission" date="2018-11" db="EMBL/GenBank/DDBJ databases">
        <title>Genome assembly of Steccherinum ochraceum LE-BIN_3174, the white-rot fungus of the Steccherinaceae family (The Residual Polyporoid clade, Polyporales, Basidiomycota).</title>
        <authorList>
            <person name="Fedorova T.V."/>
            <person name="Glazunova O.A."/>
            <person name="Landesman E.O."/>
            <person name="Moiseenko K.V."/>
            <person name="Psurtseva N.V."/>
            <person name="Savinova O.S."/>
            <person name="Shakhova N.V."/>
            <person name="Tyazhelova T.V."/>
            <person name="Vasina D.V."/>
        </authorList>
    </citation>
    <scope>NUCLEOTIDE SEQUENCE [LARGE SCALE GENOMIC DNA]</scope>
    <source>
        <strain evidence="11 12">LE-BIN_3174</strain>
    </source>
</reference>
<comment type="catalytic activity">
    <reaction evidence="7">
        <text>myo-inositol(out) + H(+)(out) = myo-inositol(in) + H(+)(in)</text>
        <dbReference type="Rhea" id="RHEA:60364"/>
        <dbReference type="ChEBI" id="CHEBI:15378"/>
        <dbReference type="ChEBI" id="CHEBI:17268"/>
    </reaction>
</comment>
<dbReference type="FunFam" id="1.20.1250.20:FF:000134">
    <property type="entry name" value="MFS sugar transporter protein"/>
    <property type="match status" value="1"/>
</dbReference>
<evidence type="ECO:0000313" key="11">
    <source>
        <dbReference type="EMBL" id="TCD60580.1"/>
    </source>
</evidence>
<feature type="transmembrane region" description="Helical" evidence="9">
    <location>
        <begin position="210"/>
        <end position="229"/>
    </location>
</feature>
<feature type="transmembrane region" description="Helical" evidence="9">
    <location>
        <begin position="319"/>
        <end position="338"/>
    </location>
</feature>
<keyword evidence="4 9" id="KW-0812">Transmembrane</keyword>
<comment type="caution">
    <text evidence="11">The sequence shown here is derived from an EMBL/GenBank/DDBJ whole genome shotgun (WGS) entry which is preliminary data.</text>
</comment>
<dbReference type="PROSITE" id="PS00217">
    <property type="entry name" value="SUGAR_TRANSPORT_2"/>
    <property type="match status" value="1"/>
</dbReference>
<evidence type="ECO:0000313" key="12">
    <source>
        <dbReference type="Proteomes" id="UP000292702"/>
    </source>
</evidence>
<evidence type="ECO:0000256" key="3">
    <source>
        <dbReference type="ARBA" id="ARBA00022448"/>
    </source>
</evidence>
<accession>A0A4R0R164</accession>
<dbReference type="EMBL" id="RWJN01000573">
    <property type="protein sequence ID" value="TCD60580.1"/>
    <property type="molecule type" value="Genomic_DNA"/>
</dbReference>